<organism evidence="2 3">
    <name type="scientific">Pasteurella oralis</name>
    <dbReference type="NCBI Taxonomy" id="1071947"/>
    <lineage>
        <taxon>Bacteria</taxon>
        <taxon>Pseudomonadati</taxon>
        <taxon>Pseudomonadota</taxon>
        <taxon>Gammaproteobacteria</taxon>
        <taxon>Pasteurellales</taxon>
        <taxon>Pasteurellaceae</taxon>
        <taxon>Pasteurella</taxon>
    </lineage>
</organism>
<feature type="chain" id="PRO_5046440473" description="Lipoprotein" evidence="1">
    <location>
        <begin position="19"/>
        <end position="145"/>
    </location>
</feature>
<evidence type="ECO:0000313" key="2">
    <source>
        <dbReference type="EMBL" id="MFD1804855.1"/>
    </source>
</evidence>
<dbReference type="RefSeq" id="WP_101775646.1">
    <property type="nucleotide sequence ID" value="NZ_JBHUFP010000001.1"/>
</dbReference>
<sequence>MKNYFLPSLLLLTMLSTACSTTTFKSTPLSKINDLKHICIKDAENPKLPEFTQLIAQNLKVKGITSEIRTELPPRCRYALAYSLNQKDGLIHSAKLRVSEMNYDERTNLGEVSYWLIGEEEKANVAQTGLKGQVDNIVNELFKYY</sequence>
<evidence type="ECO:0008006" key="4">
    <source>
        <dbReference type="Google" id="ProtNLM"/>
    </source>
</evidence>
<gene>
    <name evidence="2" type="ORF">ACFSAV_00435</name>
</gene>
<reference evidence="3" key="1">
    <citation type="journal article" date="2019" name="Int. J. Syst. Evol. Microbiol.">
        <title>The Global Catalogue of Microorganisms (GCM) 10K type strain sequencing project: providing services to taxonomists for standard genome sequencing and annotation.</title>
        <authorList>
            <consortium name="The Broad Institute Genomics Platform"/>
            <consortium name="The Broad Institute Genome Sequencing Center for Infectious Disease"/>
            <person name="Wu L."/>
            <person name="Ma J."/>
        </authorList>
    </citation>
    <scope>NUCLEOTIDE SEQUENCE [LARGE SCALE GENOMIC DNA]</scope>
    <source>
        <strain evidence="3">CCM 7950</strain>
    </source>
</reference>
<dbReference type="Proteomes" id="UP001597420">
    <property type="component" value="Unassembled WGS sequence"/>
</dbReference>
<dbReference type="PROSITE" id="PS51257">
    <property type="entry name" value="PROKAR_LIPOPROTEIN"/>
    <property type="match status" value="1"/>
</dbReference>
<keyword evidence="1" id="KW-0732">Signal</keyword>
<proteinExistence type="predicted"/>
<protein>
    <recommendedName>
        <fullName evidence="4">Lipoprotein</fullName>
    </recommendedName>
</protein>
<dbReference type="EMBL" id="JBHUFP010000001">
    <property type="protein sequence ID" value="MFD1804855.1"/>
    <property type="molecule type" value="Genomic_DNA"/>
</dbReference>
<evidence type="ECO:0000256" key="1">
    <source>
        <dbReference type="SAM" id="SignalP"/>
    </source>
</evidence>
<feature type="signal peptide" evidence="1">
    <location>
        <begin position="1"/>
        <end position="18"/>
    </location>
</feature>
<name>A0ABW4NRT3_9PAST</name>
<comment type="caution">
    <text evidence="2">The sequence shown here is derived from an EMBL/GenBank/DDBJ whole genome shotgun (WGS) entry which is preliminary data.</text>
</comment>
<accession>A0ABW4NRT3</accession>
<evidence type="ECO:0000313" key="3">
    <source>
        <dbReference type="Proteomes" id="UP001597420"/>
    </source>
</evidence>
<keyword evidence="3" id="KW-1185">Reference proteome</keyword>